<dbReference type="GeneID" id="103595185"/>
<dbReference type="Pfam" id="PF04802">
    <property type="entry name" value="PP4R3"/>
    <property type="match status" value="2"/>
</dbReference>
<proteinExistence type="predicted"/>
<feature type="domain" description="Serine/threonine-protein phosphatase 4 regulatory subunit 3-like central" evidence="2">
    <location>
        <begin position="48"/>
        <end position="392"/>
    </location>
</feature>
<protein>
    <submittedName>
        <fullName evidence="4">Serine/threonine-protein phosphatase 4 regulatory subunit 3B-like</fullName>
    </submittedName>
</protein>
<dbReference type="InterPro" id="IPR006887">
    <property type="entry name" value="P4R3-like_central_dom"/>
</dbReference>
<dbReference type="SUPFAM" id="SSF48371">
    <property type="entry name" value="ARM repeat"/>
    <property type="match status" value="1"/>
</dbReference>
<dbReference type="RefSeq" id="XP_008576744.1">
    <property type="nucleotide sequence ID" value="XM_008578522.1"/>
</dbReference>
<organism evidence="3 4">
    <name type="scientific">Galeopterus variegatus</name>
    <name type="common">Malayan flying lemur</name>
    <name type="synonym">Cynocephalus variegatus</name>
    <dbReference type="NCBI Taxonomy" id="482537"/>
    <lineage>
        <taxon>Eukaryota</taxon>
        <taxon>Metazoa</taxon>
        <taxon>Chordata</taxon>
        <taxon>Craniata</taxon>
        <taxon>Vertebrata</taxon>
        <taxon>Euteleostomi</taxon>
        <taxon>Mammalia</taxon>
        <taxon>Eutheria</taxon>
        <taxon>Euarchontoglires</taxon>
        <taxon>Dermoptera</taxon>
        <taxon>Cynocephalidae</taxon>
        <taxon>Galeopterus</taxon>
    </lineage>
</organism>
<accession>A0ABM0R803</accession>
<feature type="domain" description="Serine/threonine-protein phosphatase 4 regulatory subunit 3-like central" evidence="2">
    <location>
        <begin position="395"/>
        <end position="497"/>
    </location>
</feature>
<keyword evidence="3" id="KW-1185">Reference proteome</keyword>
<name>A0ABM0R803_GALVR</name>
<gene>
    <name evidence="4" type="primary">LOC103595185</name>
</gene>
<evidence type="ECO:0000259" key="2">
    <source>
        <dbReference type="Pfam" id="PF04802"/>
    </source>
</evidence>
<reference evidence="4" key="1">
    <citation type="submission" date="2025-08" db="UniProtKB">
        <authorList>
            <consortium name="RefSeq"/>
        </authorList>
    </citation>
    <scope>IDENTIFICATION</scope>
</reference>
<evidence type="ECO:0000313" key="3">
    <source>
        <dbReference type="Proteomes" id="UP000694923"/>
    </source>
</evidence>
<dbReference type="PANTHER" id="PTHR23318">
    <property type="entry name" value="ATP SYNTHASE GAMMA-RELATED"/>
    <property type="match status" value="1"/>
</dbReference>
<sequence>MASRRRHIKVCFLDDEDERWDQVGTRNVSWASTEVVEVPDCELNGLEQIAALVTSVLPSPIGKERLAPVLENEDYIKKLLQLFHTCENLENTEGLHHLHKIIKGMLFFNSLSLFKIIFSDEYIMDVIGCLEYDPALAQPKRHREFLSQTAKFKEIIPITDSELKQKIHQTYRVQYIYDVFVPQPPISADNLSTLKHFIFLNKVEIVSMLQRDRKCLSEVLANLNDKTLDDDKRRELAFFLKEFCAFSKVLEPQKKEELFQMLTQLEILPALKIIMSADDLLIRSAATDIFTYLVEYSSSMIRELVMEEAEKMEDDDLFINVVIKQMICDTDPELGGALHLMGCLRTLLDLNNMLSVSNKVRCDFLSFFYKHCMHNFIAPLLATTSEDKHEGDNILMNSKHTFLVLCAVRFMRRMIGLKDRFYNSYIIKGNLFDPVVNAFLHNGTRYNMLNSAIIEMFEYIRVENIHSLIAHIVEKFYKAFESIEYVQTFKGLKIKYDHQKDKGSQIQNYLHSIPYSKIPHGDAKVSELKEEMYFKEDMGVTVMPSLENNFPDYYDQLTETKRTKENWNKVDLLKRTSSGDLKVFSSPSAGVANGTRSPNSEGEEEDKEEETSPRKRPYLSK</sequence>
<dbReference type="InterPro" id="IPR051137">
    <property type="entry name" value="PP4R3-like"/>
</dbReference>
<dbReference type="PANTHER" id="PTHR23318:SF19">
    <property type="entry name" value="PROTEIN PPP4R3C"/>
    <property type="match status" value="1"/>
</dbReference>
<dbReference type="Proteomes" id="UP000694923">
    <property type="component" value="Unplaced"/>
</dbReference>
<evidence type="ECO:0000313" key="4">
    <source>
        <dbReference type="RefSeq" id="XP_008576744.1"/>
    </source>
</evidence>
<evidence type="ECO:0000256" key="1">
    <source>
        <dbReference type="SAM" id="MobiDB-lite"/>
    </source>
</evidence>
<dbReference type="InterPro" id="IPR016024">
    <property type="entry name" value="ARM-type_fold"/>
</dbReference>
<feature type="region of interest" description="Disordered" evidence="1">
    <location>
        <begin position="580"/>
        <end position="621"/>
    </location>
</feature>